<dbReference type="InterPro" id="IPR036259">
    <property type="entry name" value="MFS_trans_sf"/>
</dbReference>
<dbReference type="EMBL" id="JANBVO010000014">
    <property type="protein sequence ID" value="KAJ9145368.1"/>
    <property type="molecule type" value="Genomic_DNA"/>
</dbReference>
<feature type="domain" description="Major facilitator superfamily (MFS) profile" evidence="5">
    <location>
        <begin position="16"/>
        <end position="425"/>
    </location>
</feature>
<reference evidence="6" key="1">
    <citation type="submission" date="2022-07" db="EMBL/GenBank/DDBJ databases">
        <title>Fungi with potential for degradation of polypropylene.</title>
        <authorList>
            <person name="Gostincar C."/>
        </authorList>
    </citation>
    <scope>NUCLEOTIDE SEQUENCE</scope>
    <source>
        <strain evidence="6">EXF-13308</strain>
    </source>
</reference>
<protein>
    <submittedName>
        <fullName evidence="6">Major facilitator superfamily transporter</fullName>
    </submittedName>
</protein>
<dbReference type="AlphaFoldDB" id="A0AA38RU00"/>
<proteinExistence type="inferred from homology"/>
<feature type="transmembrane region" description="Helical" evidence="4">
    <location>
        <begin position="85"/>
        <end position="103"/>
    </location>
</feature>
<dbReference type="InterPro" id="IPR050327">
    <property type="entry name" value="Proton-linked_MCT"/>
</dbReference>
<dbReference type="PANTHER" id="PTHR11360">
    <property type="entry name" value="MONOCARBOXYLATE TRANSPORTER"/>
    <property type="match status" value="1"/>
</dbReference>
<keyword evidence="7" id="KW-1185">Reference proteome</keyword>
<feature type="transmembrane region" description="Helical" evidence="4">
    <location>
        <begin position="306"/>
        <end position="324"/>
    </location>
</feature>
<feature type="transmembrane region" description="Helical" evidence="4">
    <location>
        <begin position="364"/>
        <end position="384"/>
    </location>
</feature>
<evidence type="ECO:0000259" key="5">
    <source>
        <dbReference type="PROSITE" id="PS50850"/>
    </source>
</evidence>
<dbReference type="InterPro" id="IPR011701">
    <property type="entry name" value="MFS"/>
</dbReference>
<feature type="transmembrane region" description="Helical" evidence="4">
    <location>
        <begin position="174"/>
        <end position="196"/>
    </location>
</feature>
<feature type="transmembrane region" description="Helical" evidence="4">
    <location>
        <begin position="142"/>
        <end position="162"/>
    </location>
</feature>
<dbReference type="Proteomes" id="UP001174694">
    <property type="component" value="Unassembled WGS sequence"/>
</dbReference>
<feature type="transmembrane region" description="Helical" evidence="4">
    <location>
        <begin position="275"/>
        <end position="294"/>
    </location>
</feature>
<evidence type="ECO:0000256" key="4">
    <source>
        <dbReference type="SAM" id="Phobius"/>
    </source>
</evidence>
<feature type="transmembrane region" description="Helical" evidence="4">
    <location>
        <begin position="390"/>
        <end position="413"/>
    </location>
</feature>
<feature type="transmembrane region" description="Helical" evidence="4">
    <location>
        <begin position="109"/>
        <end position="130"/>
    </location>
</feature>
<dbReference type="SUPFAM" id="SSF103473">
    <property type="entry name" value="MFS general substrate transporter"/>
    <property type="match status" value="1"/>
</dbReference>
<feature type="transmembrane region" description="Helical" evidence="4">
    <location>
        <begin position="240"/>
        <end position="263"/>
    </location>
</feature>
<dbReference type="PROSITE" id="PS50850">
    <property type="entry name" value="MFS"/>
    <property type="match status" value="1"/>
</dbReference>
<evidence type="ECO:0000256" key="1">
    <source>
        <dbReference type="ARBA" id="ARBA00004141"/>
    </source>
</evidence>
<evidence type="ECO:0000256" key="3">
    <source>
        <dbReference type="SAM" id="MobiDB-lite"/>
    </source>
</evidence>
<organism evidence="6 7">
    <name type="scientific">Pleurostoma richardsiae</name>
    <dbReference type="NCBI Taxonomy" id="41990"/>
    <lineage>
        <taxon>Eukaryota</taxon>
        <taxon>Fungi</taxon>
        <taxon>Dikarya</taxon>
        <taxon>Ascomycota</taxon>
        <taxon>Pezizomycotina</taxon>
        <taxon>Sordariomycetes</taxon>
        <taxon>Sordariomycetidae</taxon>
        <taxon>Calosphaeriales</taxon>
        <taxon>Pleurostomataceae</taxon>
        <taxon>Pleurostoma</taxon>
    </lineage>
</organism>
<evidence type="ECO:0000256" key="2">
    <source>
        <dbReference type="ARBA" id="ARBA00006727"/>
    </source>
</evidence>
<accession>A0AA38RU00</accession>
<dbReference type="Gene3D" id="1.20.1250.20">
    <property type="entry name" value="MFS general substrate transporter like domains"/>
    <property type="match status" value="1"/>
</dbReference>
<feature type="transmembrane region" description="Helical" evidence="4">
    <location>
        <begin position="58"/>
        <end position="78"/>
    </location>
</feature>
<comment type="subcellular location">
    <subcellularLocation>
        <location evidence="1">Membrane</location>
        <topology evidence="1">Multi-pass membrane protein</topology>
    </subcellularLocation>
</comment>
<dbReference type="GO" id="GO:0016020">
    <property type="term" value="C:membrane"/>
    <property type="evidence" value="ECO:0007669"/>
    <property type="project" value="UniProtKB-SubCell"/>
</dbReference>
<dbReference type="GO" id="GO:0022857">
    <property type="term" value="F:transmembrane transporter activity"/>
    <property type="evidence" value="ECO:0007669"/>
    <property type="project" value="InterPro"/>
</dbReference>
<keyword evidence="4" id="KW-0472">Membrane</keyword>
<dbReference type="PANTHER" id="PTHR11360:SF250">
    <property type="entry name" value="MFS-TYPE TRANSPORTER AFUA_1G00970"/>
    <property type="match status" value="1"/>
</dbReference>
<dbReference type="InterPro" id="IPR020846">
    <property type="entry name" value="MFS_dom"/>
</dbReference>
<feature type="region of interest" description="Disordered" evidence="3">
    <location>
        <begin position="205"/>
        <end position="227"/>
    </location>
</feature>
<feature type="transmembrane region" description="Helical" evidence="4">
    <location>
        <begin position="330"/>
        <end position="352"/>
    </location>
</feature>
<dbReference type="Pfam" id="PF07690">
    <property type="entry name" value="MFS_1"/>
    <property type="match status" value="1"/>
</dbReference>
<comment type="caution">
    <text evidence="6">The sequence shown here is derived from an EMBL/GenBank/DDBJ whole genome shotgun (WGS) entry which is preliminary data.</text>
</comment>
<evidence type="ECO:0000313" key="6">
    <source>
        <dbReference type="EMBL" id="KAJ9145368.1"/>
    </source>
</evidence>
<keyword evidence="4" id="KW-1133">Transmembrane helix</keyword>
<name>A0AA38RU00_9PEZI</name>
<evidence type="ECO:0000313" key="7">
    <source>
        <dbReference type="Proteomes" id="UP001174694"/>
    </source>
</evidence>
<gene>
    <name evidence="6" type="ORF">NKR23_g5244</name>
</gene>
<keyword evidence="4" id="KW-0812">Transmembrane</keyword>
<feature type="transmembrane region" description="Helical" evidence="4">
    <location>
        <begin position="17"/>
        <end position="38"/>
    </location>
</feature>
<sequence>MAVYMDAAECRDSFRSWLVVFGAALALFCTVGFVNAFGVFQEYYMENLEGYSASDISWIGSVSLFVFYAGSAFIGILVDRIGPAVPLYVGSIAELVAVFMTSLCTEYYQIFLAQAVLLGISMALIINPSLAVVSRRLARRRGLALGLVLGGSSIGGVVWPIMLERLLSHDQVSFGWTLRAVAFTMIPLLAIACLTVKEAPEIPPSPSEMISDGPEASQTETQDEKPVKKKTDLSILKNPAFDLLCAGLAIGYLGLFAPTFYISSFAISNGVSSQLAFYLLSVYNAGSFFGRVLPGHWADRFGHFNICTLSVFVSGITGFCWISAKSPAGLTVWTLAYGFASGAVMSLQGACAGKVAGHHSQGTAVGLMIGSVAVTALVGTPIAGQLVDNYGYLALSMYTGATLFAGGIVCAIARWKLDHSVFVVV</sequence>
<comment type="similarity">
    <text evidence="2">Belongs to the major facilitator superfamily. Monocarboxylate porter (TC 2.A.1.13) family.</text>
</comment>